<evidence type="ECO:0000313" key="2">
    <source>
        <dbReference type="Proteomes" id="UP001595829"/>
    </source>
</evidence>
<accession>A0ABV9XAL9</accession>
<organism evidence="1 2">
    <name type="scientific">Streptomyces coeruleoprunus</name>
    <dbReference type="NCBI Taxonomy" id="285563"/>
    <lineage>
        <taxon>Bacteria</taxon>
        <taxon>Bacillati</taxon>
        <taxon>Actinomycetota</taxon>
        <taxon>Actinomycetes</taxon>
        <taxon>Kitasatosporales</taxon>
        <taxon>Streptomycetaceae</taxon>
        <taxon>Streptomyces</taxon>
    </lineage>
</organism>
<name>A0ABV9XAL9_9ACTN</name>
<proteinExistence type="predicted"/>
<protein>
    <submittedName>
        <fullName evidence="1">Uncharacterized protein</fullName>
    </submittedName>
</protein>
<keyword evidence="2" id="KW-1185">Reference proteome</keyword>
<reference evidence="2" key="1">
    <citation type="journal article" date="2019" name="Int. J. Syst. Evol. Microbiol.">
        <title>The Global Catalogue of Microorganisms (GCM) 10K type strain sequencing project: providing services to taxonomists for standard genome sequencing and annotation.</title>
        <authorList>
            <consortium name="The Broad Institute Genomics Platform"/>
            <consortium name="The Broad Institute Genome Sequencing Center for Infectious Disease"/>
            <person name="Wu L."/>
            <person name="Ma J."/>
        </authorList>
    </citation>
    <scope>NUCLEOTIDE SEQUENCE [LARGE SCALE GENOMIC DNA]</scope>
    <source>
        <strain evidence="2">CGMCC 4.1648</strain>
    </source>
</reference>
<gene>
    <name evidence="1" type="ORF">ACFPM3_09505</name>
</gene>
<dbReference type="Proteomes" id="UP001595829">
    <property type="component" value="Unassembled WGS sequence"/>
</dbReference>
<evidence type="ECO:0000313" key="1">
    <source>
        <dbReference type="EMBL" id="MFC5022367.1"/>
    </source>
</evidence>
<comment type="caution">
    <text evidence="1">The sequence shown here is derived from an EMBL/GenBank/DDBJ whole genome shotgun (WGS) entry which is preliminary data.</text>
</comment>
<sequence>MPRTLLIPEYEEEFTLVAGEELVTGPAFWYLHLCLWQEDPDDLLERYDADPADIDALYERLTDEEAWPLIRVPFGGGHTAVAAYRNFPEDSGVDWFVHHPEWGRLGHLGQMDGHDRGPGLSWRELTAIAAAVPEGADGLTDPAERLLVLLPMLGDADTPPEAARVVAAALAECGIPEDHAVDLAGRILDDGFSSLPRWEVREGSPVPVCADDGSPRTIPLAKGITPAQERSLAEALMGSL</sequence>
<dbReference type="RefSeq" id="WP_345692512.1">
    <property type="nucleotide sequence ID" value="NZ_BAABIT010000001.1"/>
</dbReference>
<dbReference type="EMBL" id="JBHSJD010000006">
    <property type="protein sequence ID" value="MFC5022367.1"/>
    <property type="molecule type" value="Genomic_DNA"/>
</dbReference>